<keyword evidence="2" id="KW-0472">Membrane</keyword>
<evidence type="ECO:0000313" key="4">
    <source>
        <dbReference type="Proteomes" id="UP000613740"/>
    </source>
</evidence>
<keyword evidence="4" id="KW-1185">Reference proteome</keyword>
<sequence>MIVIKTRASIAAAALRARARIVVVRLGRVSIVCRAWPWPSRDKPSAPSTSPPAADPANVTIVLTVVGSCLTLFTALYMVLAGLKAEISTDLRRAENRWYQEITRAEDRWYQEITRAEDRWYQEITRAEDRWYQVSRDTAALKAVSDARTPPPPPPPKQEKQPDQQQQ</sequence>
<dbReference type="OrthoDB" id="539932at2759"/>
<feature type="compositionally biased region" description="Basic and acidic residues" evidence="1">
    <location>
        <begin position="157"/>
        <end position="167"/>
    </location>
</feature>
<reference evidence="3" key="1">
    <citation type="journal article" date="2020" name="bioRxiv">
        <title>Comparative genomics of Chlamydomonas.</title>
        <authorList>
            <person name="Craig R.J."/>
            <person name="Hasan A.R."/>
            <person name="Ness R.W."/>
            <person name="Keightley P.D."/>
        </authorList>
    </citation>
    <scope>NUCLEOTIDE SEQUENCE</scope>
    <source>
        <strain evidence="3">CCAP 11/173</strain>
    </source>
</reference>
<feature type="region of interest" description="Disordered" evidence="1">
    <location>
        <begin position="141"/>
        <end position="167"/>
    </location>
</feature>
<dbReference type="Proteomes" id="UP000613740">
    <property type="component" value="Unassembled WGS sequence"/>
</dbReference>
<gene>
    <name evidence="3" type="ORF">HYH02_007903</name>
</gene>
<dbReference type="EMBL" id="JAEHOD010000023">
    <property type="protein sequence ID" value="KAG2447157.1"/>
    <property type="molecule type" value="Genomic_DNA"/>
</dbReference>
<evidence type="ECO:0000313" key="3">
    <source>
        <dbReference type="EMBL" id="KAG2447157.1"/>
    </source>
</evidence>
<evidence type="ECO:0000256" key="2">
    <source>
        <dbReference type="SAM" id="Phobius"/>
    </source>
</evidence>
<comment type="caution">
    <text evidence="3">The sequence shown here is derived from an EMBL/GenBank/DDBJ whole genome shotgun (WGS) entry which is preliminary data.</text>
</comment>
<protein>
    <submittedName>
        <fullName evidence="3">Uncharacterized protein</fullName>
    </submittedName>
</protein>
<name>A0A836B490_9CHLO</name>
<feature type="transmembrane region" description="Helical" evidence="2">
    <location>
        <begin position="59"/>
        <end position="83"/>
    </location>
</feature>
<keyword evidence="2" id="KW-0812">Transmembrane</keyword>
<evidence type="ECO:0000256" key="1">
    <source>
        <dbReference type="SAM" id="MobiDB-lite"/>
    </source>
</evidence>
<dbReference type="AlphaFoldDB" id="A0A836B490"/>
<organism evidence="3 4">
    <name type="scientific">Chlamydomonas schloesseri</name>
    <dbReference type="NCBI Taxonomy" id="2026947"/>
    <lineage>
        <taxon>Eukaryota</taxon>
        <taxon>Viridiplantae</taxon>
        <taxon>Chlorophyta</taxon>
        <taxon>core chlorophytes</taxon>
        <taxon>Chlorophyceae</taxon>
        <taxon>CS clade</taxon>
        <taxon>Chlamydomonadales</taxon>
        <taxon>Chlamydomonadaceae</taxon>
        <taxon>Chlamydomonas</taxon>
    </lineage>
</organism>
<accession>A0A836B490</accession>
<keyword evidence="2" id="KW-1133">Transmembrane helix</keyword>
<proteinExistence type="predicted"/>